<dbReference type="HOGENOM" id="CLU_033536_9_0_9"/>
<dbReference type="AlphaFoldDB" id="F6DUT4"/>
<evidence type="ECO:0000313" key="2">
    <source>
        <dbReference type="EMBL" id="AEG60222.1"/>
    </source>
</evidence>
<feature type="domain" description="Glycosyltransferase 2-like" evidence="1">
    <location>
        <begin position="9"/>
        <end position="167"/>
    </location>
</feature>
<sequence>MSAQKAKLSLIIPMYNEGEVAKKVVDELQEEFNRARINYELVLVDNGSTDHTGEILLKMAEEDPRIKVIRIRRNQGYGWGIINGLRWASGEYLGFMGGDGQIEAGDVVRVYQEMIKGHHSLCKARRFKRKDGLLRNIISLIFNKLFVYTFKVNVGDINATPKIMTRSLYNRLNLSSKDWFLDAEILLKSSSLGVAVAEIPVVFHSRQGGSSNVKMGTVWEFLRNMTAYRLRRSRHEGSDIVWREGDPA</sequence>
<dbReference type="Gene3D" id="3.90.550.10">
    <property type="entry name" value="Spore Coat Polysaccharide Biosynthesis Protein SpsA, Chain A"/>
    <property type="match status" value="1"/>
</dbReference>
<dbReference type="OrthoDB" id="9810303at2"/>
<name>F6DUT4_DESRL</name>
<dbReference type="Pfam" id="PF00535">
    <property type="entry name" value="Glycos_transf_2"/>
    <property type="match status" value="1"/>
</dbReference>
<evidence type="ECO:0000259" key="1">
    <source>
        <dbReference type="Pfam" id="PF00535"/>
    </source>
</evidence>
<protein>
    <submittedName>
        <fullName evidence="2">Glycosyl transferase family 2</fullName>
    </submittedName>
</protein>
<dbReference type="InterPro" id="IPR001173">
    <property type="entry name" value="Glyco_trans_2-like"/>
</dbReference>
<dbReference type="SUPFAM" id="SSF53448">
    <property type="entry name" value="Nucleotide-diphospho-sugar transferases"/>
    <property type="match status" value="1"/>
</dbReference>
<dbReference type="KEGG" id="dru:Desru_1966"/>
<dbReference type="PANTHER" id="PTHR48090">
    <property type="entry name" value="UNDECAPRENYL-PHOSPHATE 4-DEOXY-4-FORMAMIDO-L-ARABINOSE TRANSFERASE-RELATED"/>
    <property type="match status" value="1"/>
</dbReference>
<reference evidence="2 3" key="2">
    <citation type="journal article" date="2012" name="Stand. Genomic Sci.">
        <title>Complete genome sequence of the sulfate-reducing firmicute Desulfotomaculum ruminis type strain (DL(T)).</title>
        <authorList>
            <person name="Spring S."/>
            <person name="Visser M."/>
            <person name="Lu M."/>
            <person name="Copeland A."/>
            <person name="Lapidus A."/>
            <person name="Lucas S."/>
            <person name="Cheng J.F."/>
            <person name="Han C."/>
            <person name="Tapia R."/>
            <person name="Goodwin L.A."/>
            <person name="Pitluck S."/>
            <person name="Ivanova N."/>
            <person name="Land M."/>
            <person name="Hauser L."/>
            <person name="Larimer F."/>
            <person name="Rohde M."/>
            <person name="Goker M."/>
            <person name="Detter J.C."/>
            <person name="Kyrpides N.C."/>
            <person name="Woyke T."/>
            <person name="Schaap P.J."/>
            <person name="Plugge C.M."/>
            <person name="Muyzer G."/>
            <person name="Kuever J."/>
            <person name="Pereira I.A."/>
            <person name="Parshina S.N."/>
            <person name="Bernier-Latmani R."/>
            <person name="Stams A.J."/>
            <person name="Klenk H.P."/>
        </authorList>
    </citation>
    <scope>NUCLEOTIDE SEQUENCE [LARGE SCALE GENOMIC DNA]</scope>
    <source>
        <strain evidence="3">ATCC 23193 / DSM 2154 / NCIB 8452 / DL</strain>
    </source>
</reference>
<keyword evidence="3" id="KW-1185">Reference proteome</keyword>
<dbReference type="STRING" id="696281.Desru_1966"/>
<evidence type="ECO:0000313" key="3">
    <source>
        <dbReference type="Proteomes" id="UP000009234"/>
    </source>
</evidence>
<dbReference type="eggNOG" id="COG0463">
    <property type="taxonomic scope" value="Bacteria"/>
</dbReference>
<dbReference type="RefSeq" id="WP_013841984.1">
    <property type="nucleotide sequence ID" value="NC_015589.1"/>
</dbReference>
<proteinExistence type="predicted"/>
<dbReference type="GO" id="GO:0016740">
    <property type="term" value="F:transferase activity"/>
    <property type="evidence" value="ECO:0007669"/>
    <property type="project" value="UniProtKB-KW"/>
</dbReference>
<accession>F6DUT4</accession>
<organism evidence="2 3">
    <name type="scientific">Desulforamulus ruminis (strain ATCC 23193 / DSM 2154 / NCIMB 8452 / DL)</name>
    <name type="common">Desulfotomaculum ruminis</name>
    <dbReference type="NCBI Taxonomy" id="696281"/>
    <lineage>
        <taxon>Bacteria</taxon>
        <taxon>Bacillati</taxon>
        <taxon>Bacillota</taxon>
        <taxon>Clostridia</taxon>
        <taxon>Eubacteriales</taxon>
        <taxon>Peptococcaceae</taxon>
        <taxon>Desulforamulus</taxon>
    </lineage>
</organism>
<dbReference type="Proteomes" id="UP000009234">
    <property type="component" value="Chromosome"/>
</dbReference>
<dbReference type="InterPro" id="IPR029044">
    <property type="entry name" value="Nucleotide-diphossugar_trans"/>
</dbReference>
<dbReference type="EMBL" id="CP002780">
    <property type="protein sequence ID" value="AEG60222.1"/>
    <property type="molecule type" value="Genomic_DNA"/>
</dbReference>
<dbReference type="InterPro" id="IPR050256">
    <property type="entry name" value="Glycosyltransferase_2"/>
</dbReference>
<dbReference type="CDD" id="cd04179">
    <property type="entry name" value="DPM_DPG-synthase_like"/>
    <property type="match status" value="1"/>
</dbReference>
<gene>
    <name evidence="2" type="ordered locus">Desru_1966</name>
</gene>
<reference evidence="3" key="1">
    <citation type="submission" date="2011-05" db="EMBL/GenBank/DDBJ databases">
        <title>Complete sequence of Desulfotomaculum ruminis DSM 2154.</title>
        <authorList>
            <person name="Lucas S."/>
            <person name="Copeland A."/>
            <person name="Lapidus A."/>
            <person name="Cheng J.-F."/>
            <person name="Goodwin L."/>
            <person name="Pitluck S."/>
            <person name="Lu M."/>
            <person name="Detter J.C."/>
            <person name="Han C."/>
            <person name="Tapia R."/>
            <person name="Land M."/>
            <person name="Hauser L."/>
            <person name="Kyrpides N."/>
            <person name="Ivanova N."/>
            <person name="Mikhailova N."/>
            <person name="Pagani I."/>
            <person name="Stams A.J.M."/>
            <person name="Plugge C.M."/>
            <person name="Muyzer G."/>
            <person name="Kuever J."/>
            <person name="Parshina S.N."/>
            <person name="Ivanova A.E."/>
            <person name="Nazina T.N."/>
            <person name="Brambilla E."/>
            <person name="Spring S."/>
            <person name="Klenk H.-P."/>
            <person name="Woyke T."/>
        </authorList>
    </citation>
    <scope>NUCLEOTIDE SEQUENCE [LARGE SCALE GENOMIC DNA]</scope>
    <source>
        <strain evidence="3">ATCC 23193 / DSM 2154 / NCIB 8452 / DL</strain>
    </source>
</reference>
<keyword evidence="2" id="KW-0808">Transferase</keyword>